<comment type="caution">
    <text evidence="6">The sequence shown here is derived from an EMBL/GenBank/DDBJ whole genome shotgun (WGS) entry which is preliminary data.</text>
</comment>
<dbReference type="SUPFAM" id="SSF52402">
    <property type="entry name" value="Adenine nucleotide alpha hydrolases-like"/>
    <property type="match status" value="1"/>
</dbReference>
<comment type="pathway">
    <text evidence="1">Amino-acid biosynthesis; L-asparagine biosynthesis; L-asparagine from L-aspartate (L-Gln route): step 1/1.</text>
</comment>
<dbReference type="InterPro" id="IPR001962">
    <property type="entry name" value="Asn_synthase"/>
</dbReference>
<dbReference type="InterPro" id="IPR017932">
    <property type="entry name" value="GATase_2_dom"/>
</dbReference>
<gene>
    <name evidence="6" type="ORF">GCM10007390_30210</name>
</gene>
<evidence type="ECO:0000256" key="1">
    <source>
        <dbReference type="ARBA" id="ARBA00005187"/>
    </source>
</evidence>
<dbReference type="PANTHER" id="PTHR43284">
    <property type="entry name" value="ASPARAGINE SYNTHETASE (GLUTAMINE-HYDROLYZING)"/>
    <property type="match status" value="1"/>
</dbReference>
<dbReference type="Gene3D" id="3.40.50.620">
    <property type="entry name" value="HUPs"/>
    <property type="match status" value="2"/>
</dbReference>
<dbReference type="RefSeq" id="WP_189565298.1">
    <property type="nucleotide sequence ID" value="NZ_BMXF01000002.1"/>
</dbReference>
<evidence type="ECO:0000313" key="7">
    <source>
        <dbReference type="Proteomes" id="UP000598271"/>
    </source>
</evidence>
<dbReference type="GO" id="GO:0006529">
    <property type="term" value="P:asparagine biosynthetic process"/>
    <property type="evidence" value="ECO:0007669"/>
    <property type="project" value="InterPro"/>
</dbReference>
<dbReference type="InterPro" id="IPR029055">
    <property type="entry name" value="Ntn_hydrolases_N"/>
</dbReference>
<proteinExistence type="predicted"/>
<evidence type="ECO:0000259" key="4">
    <source>
        <dbReference type="Pfam" id="PF00733"/>
    </source>
</evidence>
<dbReference type="InterPro" id="IPR051786">
    <property type="entry name" value="ASN_synthetase/amidase"/>
</dbReference>
<accession>A0A8J3D4X8</accession>
<evidence type="ECO:0000256" key="2">
    <source>
        <dbReference type="ARBA" id="ARBA00012737"/>
    </source>
</evidence>
<evidence type="ECO:0000313" key="6">
    <source>
        <dbReference type="EMBL" id="GHB73941.1"/>
    </source>
</evidence>
<dbReference type="Pfam" id="PF13537">
    <property type="entry name" value="GATase_7"/>
    <property type="match status" value="1"/>
</dbReference>
<dbReference type="GO" id="GO:0004066">
    <property type="term" value="F:asparagine synthase (glutamine-hydrolyzing) activity"/>
    <property type="evidence" value="ECO:0007669"/>
    <property type="project" value="UniProtKB-EC"/>
</dbReference>
<dbReference type="EMBL" id="BMXF01000002">
    <property type="protein sequence ID" value="GHB73941.1"/>
    <property type="molecule type" value="Genomic_DNA"/>
</dbReference>
<dbReference type="Pfam" id="PF00733">
    <property type="entry name" value="Asn_synthase"/>
    <property type="match status" value="1"/>
</dbReference>
<organism evidence="6 7">
    <name type="scientific">Persicitalea jodogahamensis</name>
    <dbReference type="NCBI Taxonomy" id="402147"/>
    <lineage>
        <taxon>Bacteria</taxon>
        <taxon>Pseudomonadati</taxon>
        <taxon>Bacteroidota</taxon>
        <taxon>Cytophagia</taxon>
        <taxon>Cytophagales</taxon>
        <taxon>Spirosomataceae</taxon>
        <taxon>Persicitalea</taxon>
    </lineage>
</organism>
<comment type="catalytic activity">
    <reaction evidence="3">
        <text>L-aspartate + L-glutamine + ATP + H2O = L-asparagine + L-glutamate + AMP + diphosphate + H(+)</text>
        <dbReference type="Rhea" id="RHEA:12228"/>
        <dbReference type="ChEBI" id="CHEBI:15377"/>
        <dbReference type="ChEBI" id="CHEBI:15378"/>
        <dbReference type="ChEBI" id="CHEBI:29985"/>
        <dbReference type="ChEBI" id="CHEBI:29991"/>
        <dbReference type="ChEBI" id="CHEBI:30616"/>
        <dbReference type="ChEBI" id="CHEBI:33019"/>
        <dbReference type="ChEBI" id="CHEBI:58048"/>
        <dbReference type="ChEBI" id="CHEBI:58359"/>
        <dbReference type="ChEBI" id="CHEBI:456215"/>
        <dbReference type="EC" id="6.3.5.4"/>
    </reaction>
</comment>
<dbReference type="Proteomes" id="UP000598271">
    <property type="component" value="Unassembled WGS sequence"/>
</dbReference>
<evidence type="ECO:0000259" key="5">
    <source>
        <dbReference type="Pfam" id="PF13537"/>
    </source>
</evidence>
<sequence length="656" mass="74663">MHTPCLIAPHFSGLIHFGATDSDTNPGTLESSSGQRVNFAGGHVEVSTPESFLIDSDLIIVADTRLHNEREVQTLLALDRRVSPAELLAHAYRQWGEGLSKYLSGEFVYVIWDRKADQLVVSRDRFGFKTLYYDYQPDSHFAFANRISYLPTFKASSDSIDHVKVKNFLLPETSYRSFEDRTFYRNVKAALPAHNLTIQAGEKAQHCYWKVDPARYRSISREEEYIELFRDYFTDSVRKSTAGFDSVGAHLSGGIDSSSVACVAHQLAGPIATFYINPELPSTDESQFVRVVREKIQSRHFEGHPASDVYGSVALLSRLFDRPEHFPLPSGFHFAAADQIQLAGCDVVLTGHDGDSVVGHGSELIQAYRDAENWPALKQTINQYAEQRDLSHLDPGWLQMPASEKQKRYAQHYLNGELWSLLKKKDLGKFLKTARALSFEYGYSYQNFLNSGFEKMTSRLKFPTPGNILTPEFAATFEHGEACMNADSLFDELSADYTDQFREITNKSYVDATEQLRHIGLHYGHHYAHPFFDEKLVELSLAIPERIKFGDGKGRDTIRRALKDILPQEILNRGNKTSFSEYGLLSFQILHLQTKSIFNNGHLLWDFVDKKKFDKVVEIVFNTAIPLRQKSRYYSLASKALFLGVWLEEMKSHEKN</sequence>
<dbReference type="SUPFAM" id="SSF56235">
    <property type="entry name" value="N-terminal nucleophile aminohydrolases (Ntn hydrolases)"/>
    <property type="match status" value="1"/>
</dbReference>
<evidence type="ECO:0000256" key="3">
    <source>
        <dbReference type="ARBA" id="ARBA00048741"/>
    </source>
</evidence>
<reference evidence="6 7" key="1">
    <citation type="journal article" date="2014" name="Int. J. Syst. Evol. Microbiol.">
        <title>Complete genome sequence of Corynebacterium casei LMG S-19264T (=DSM 44701T), isolated from a smear-ripened cheese.</title>
        <authorList>
            <consortium name="US DOE Joint Genome Institute (JGI-PGF)"/>
            <person name="Walter F."/>
            <person name="Albersmeier A."/>
            <person name="Kalinowski J."/>
            <person name="Ruckert C."/>
        </authorList>
    </citation>
    <scope>NUCLEOTIDE SEQUENCE [LARGE SCALE GENOMIC DNA]</scope>
    <source>
        <strain evidence="6 7">KCTC 12866</strain>
    </source>
</reference>
<dbReference type="PANTHER" id="PTHR43284:SF1">
    <property type="entry name" value="ASPARAGINE SYNTHETASE"/>
    <property type="match status" value="1"/>
</dbReference>
<dbReference type="Gene3D" id="3.60.20.10">
    <property type="entry name" value="Glutamine Phosphoribosylpyrophosphate, subunit 1, domain 1"/>
    <property type="match status" value="1"/>
</dbReference>
<feature type="domain" description="Glutamine amidotransferase type-2" evidence="5">
    <location>
        <begin position="55"/>
        <end position="150"/>
    </location>
</feature>
<protein>
    <recommendedName>
        <fullName evidence="2">asparagine synthase (glutamine-hydrolyzing)</fullName>
        <ecNumber evidence="2">6.3.5.4</ecNumber>
    </recommendedName>
</protein>
<dbReference type="AlphaFoldDB" id="A0A8J3D4X8"/>
<dbReference type="InterPro" id="IPR014729">
    <property type="entry name" value="Rossmann-like_a/b/a_fold"/>
</dbReference>
<name>A0A8J3D4X8_9BACT</name>
<feature type="domain" description="Asparagine synthetase" evidence="4">
    <location>
        <begin position="229"/>
        <end position="581"/>
    </location>
</feature>
<keyword evidence="7" id="KW-1185">Reference proteome</keyword>
<dbReference type="EC" id="6.3.5.4" evidence="2"/>